<reference evidence="2 3" key="1">
    <citation type="submission" date="2020-05" db="EMBL/GenBank/DDBJ databases">
        <authorList>
            <person name="Niu N."/>
        </authorList>
    </citation>
    <scope>NUCLEOTIDE SEQUENCE [LARGE SCALE GENOMIC DNA]</scope>
    <source>
        <strain evidence="2 3">LMG10982</strain>
    </source>
</reference>
<keyword evidence="3" id="KW-1185">Reference proteome</keyword>
<dbReference type="Pfam" id="PF03576">
    <property type="entry name" value="Peptidase_S58"/>
    <property type="match status" value="1"/>
</dbReference>
<evidence type="ECO:0000313" key="3">
    <source>
        <dbReference type="Proteomes" id="UP000541421"/>
    </source>
</evidence>
<dbReference type="Gene3D" id="3.60.70.12">
    <property type="entry name" value="L-amino peptidase D-ALA esterase/amidase"/>
    <property type="match status" value="1"/>
</dbReference>
<accession>A0A7Y4LBV1</accession>
<dbReference type="PANTHER" id="PTHR36512">
    <property type="entry name" value="D-AMINOPEPTIDASE"/>
    <property type="match status" value="1"/>
</dbReference>
<comment type="similarity">
    <text evidence="1">Belongs to the peptidase S58 family.</text>
</comment>
<organism evidence="2 3">
    <name type="scientific">Pelistega europaea</name>
    <dbReference type="NCBI Taxonomy" id="106147"/>
    <lineage>
        <taxon>Bacteria</taxon>
        <taxon>Pseudomonadati</taxon>
        <taxon>Pseudomonadota</taxon>
        <taxon>Betaproteobacteria</taxon>
        <taxon>Burkholderiales</taxon>
        <taxon>Alcaligenaceae</taxon>
        <taxon>Pelistega</taxon>
    </lineage>
</organism>
<dbReference type="EMBL" id="JABGBO010000004">
    <property type="protein sequence ID" value="NOL49436.1"/>
    <property type="molecule type" value="Genomic_DNA"/>
</dbReference>
<gene>
    <name evidence="2" type="ORF">HKX40_04710</name>
</gene>
<evidence type="ECO:0000313" key="2">
    <source>
        <dbReference type="EMBL" id="NOL49436.1"/>
    </source>
</evidence>
<evidence type="ECO:0000256" key="1">
    <source>
        <dbReference type="ARBA" id="ARBA00007068"/>
    </source>
</evidence>
<dbReference type="AlphaFoldDB" id="A0A7Y4LBV1"/>
<name>A0A7Y4LBV1_9BURK</name>
<protein>
    <submittedName>
        <fullName evidence="2">P1 family peptidase</fullName>
    </submittedName>
</protein>
<proteinExistence type="inferred from homology"/>
<dbReference type="Proteomes" id="UP000541421">
    <property type="component" value="Unassembled WGS sequence"/>
</dbReference>
<comment type="caution">
    <text evidence="2">The sequence shown here is derived from an EMBL/GenBank/DDBJ whole genome shotgun (WGS) entry which is preliminary data.</text>
</comment>
<dbReference type="SUPFAM" id="SSF56266">
    <property type="entry name" value="DmpA/ArgJ-like"/>
    <property type="match status" value="1"/>
</dbReference>
<dbReference type="InterPro" id="IPR016117">
    <property type="entry name" value="ArgJ-like_dom_sf"/>
</dbReference>
<dbReference type="PANTHER" id="PTHR36512:SF3">
    <property type="entry name" value="BLR5678 PROTEIN"/>
    <property type="match status" value="1"/>
</dbReference>
<sequence>MQQIKVTDIGFLIGNVTNKEAATGCTVIVAPHGAAAGVSVQGSAPATRETDSLNPINMIEAIHAVVLSGGSAYGLEACDGVMQYLEQKGLGFDVGVCSVPIVCGASLFDLTCGRFDIRPDKAMGYQACQYAYEQNNYQDGNYGAGTGASVGKYLGMATAMKTGIGSYAVQIGNLKIGAVVAVNALGDIFDLHTGQQIAGILNQGKLCNTEQVMLDRIFDQRNSWRENTTIGCVLTNAQLSKTAANKVAQMAHDGYARTINPVHTSLDGDTIFAMASGEVADVSVDILGTLAARVIAEAINNAVRNCESAYGLTAFQDIKV</sequence>
<dbReference type="InterPro" id="IPR005321">
    <property type="entry name" value="Peptidase_S58_DmpA"/>
</dbReference>
<dbReference type="GO" id="GO:0004177">
    <property type="term" value="F:aminopeptidase activity"/>
    <property type="evidence" value="ECO:0007669"/>
    <property type="project" value="TreeGrafter"/>
</dbReference>
<dbReference type="CDD" id="cd02252">
    <property type="entry name" value="nylC_like"/>
    <property type="match status" value="1"/>
</dbReference>